<protein>
    <submittedName>
        <fullName evidence="3">CorA metal ion transporter</fullName>
    </submittedName>
</protein>
<feature type="region of interest" description="Disordered" evidence="2">
    <location>
        <begin position="365"/>
        <end position="408"/>
    </location>
</feature>
<keyword evidence="4" id="KW-1185">Reference proteome</keyword>
<accession>A0AAV9PB77</accession>
<feature type="coiled-coil region" evidence="1">
    <location>
        <begin position="213"/>
        <end position="240"/>
    </location>
</feature>
<feature type="region of interest" description="Disordered" evidence="2">
    <location>
        <begin position="273"/>
        <end position="300"/>
    </location>
</feature>
<dbReference type="EMBL" id="JAVRRT010000009">
    <property type="protein sequence ID" value="KAK5168790.1"/>
    <property type="molecule type" value="Genomic_DNA"/>
</dbReference>
<feature type="compositionally biased region" description="Basic and acidic residues" evidence="2">
    <location>
        <begin position="88"/>
        <end position="98"/>
    </location>
</feature>
<feature type="region of interest" description="Disordered" evidence="2">
    <location>
        <begin position="82"/>
        <end position="211"/>
    </location>
</feature>
<feature type="compositionally biased region" description="Acidic residues" evidence="2">
    <location>
        <begin position="179"/>
        <end position="193"/>
    </location>
</feature>
<evidence type="ECO:0000256" key="1">
    <source>
        <dbReference type="SAM" id="Coils"/>
    </source>
</evidence>
<reference evidence="3 4" key="1">
    <citation type="submission" date="2023-08" db="EMBL/GenBank/DDBJ databases">
        <title>Black Yeasts Isolated from many extreme environments.</title>
        <authorList>
            <person name="Coleine C."/>
            <person name="Stajich J.E."/>
            <person name="Selbmann L."/>
        </authorList>
    </citation>
    <scope>NUCLEOTIDE SEQUENCE [LARGE SCALE GENOMIC DNA]</scope>
    <source>
        <strain evidence="3 4">CCFEE 5935</strain>
    </source>
</reference>
<feature type="region of interest" description="Disordered" evidence="2">
    <location>
        <begin position="1"/>
        <end position="66"/>
    </location>
</feature>
<keyword evidence="1" id="KW-0175">Coiled coil</keyword>
<comment type="caution">
    <text evidence="3">The sequence shown here is derived from an EMBL/GenBank/DDBJ whole genome shotgun (WGS) entry which is preliminary data.</text>
</comment>
<evidence type="ECO:0000313" key="3">
    <source>
        <dbReference type="EMBL" id="KAK5168790.1"/>
    </source>
</evidence>
<dbReference type="AlphaFoldDB" id="A0AAV9PB77"/>
<feature type="compositionally biased region" description="Basic and acidic residues" evidence="2">
    <location>
        <begin position="157"/>
        <end position="170"/>
    </location>
</feature>
<dbReference type="Proteomes" id="UP001337655">
    <property type="component" value="Unassembled WGS sequence"/>
</dbReference>
<evidence type="ECO:0000313" key="4">
    <source>
        <dbReference type="Proteomes" id="UP001337655"/>
    </source>
</evidence>
<feature type="compositionally biased region" description="Basic and acidic residues" evidence="2">
    <location>
        <begin position="284"/>
        <end position="300"/>
    </location>
</feature>
<feature type="compositionally biased region" description="Basic and acidic residues" evidence="2">
    <location>
        <begin position="135"/>
        <end position="150"/>
    </location>
</feature>
<dbReference type="GeneID" id="89927439"/>
<sequence length="567" mass="63384">MDYPPYSYPSRGGRPPVNRTDRSWTQGGVEYNEETTSYASPGFVFEMSSTTSHGGGRSRRSEGPSLFGAAVGLLGDVFAARQAAQQDRGGRGGRRDGEDMAYGGGVHEEGSSRRKSRGILGSMAEKLLNGQQGRQSERRGQRGREREASRARGYGRSRMDRREERRDSHTSRKSAYTDETSDEESNEYDSDDSDLPRRRQPRRAFTADDASLIQELEDNVERHRREMKRCQKQLDAASRAPYVRSSVVRGLENEMRIHESAHLDAVDNLRRAKEGARNKWTRQRTSDHPRRREGPSRESSFETYVDDDFEHFAQPRRNTSASYVRVDGFDPFGYPFAAFENIFHGLGGGFSRTHPLHEAFFGMPHASSTFGPEPNTRPRASRNTRQHSYPFSSFHQHPPPPAPPSTLLTPEEAKRLFKPYNDRWLSLSPTDPNIPYPTRTLSPSALASRSTLYAQNLSSPISTWSDELVMQANTQAFFLGAAGLAPSYTDSGPTGQVVLGFDRKTAGAERVRQLIEMLKKEKGRWHSDRLGRRNGGGQGANEGLAGDARARAVFHGVCELMTFALGG</sequence>
<organism evidence="3 4">
    <name type="scientific">Saxophila tyrrhenica</name>
    <dbReference type="NCBI Taxonomy" id="1690608"/>
    <lineage>
        <taxon>Eukaryota</taxon>
        <taxon>Fungi</taxon>
        <taxon>Dikarya</taxon>
        <taxon>Ascomycota</taxon>
        <taxon>Pezizomycotina</taxon>
        <taxon>Dothideomycetes</taxon>
        <taxon>Dothideomycetidae</taxon>
        <taxon>Mycosphaerellales</taxon>
        <taxon>Extremaceae</taxon>
        <taxon>Saxophila</taxon>
    </lineage>
</organism>
<name>A0AAV9PB77_9PEZI</name>
<feature type="compositionally biased region" description="Low complexity" evidence="2">
    <location>
        <begin position="386"/>
        <end position="396"/>
    </location>
</feature>
<evidence type="ECO:0000256" key="2">
    <source>
        <dbReference type="SAM" id="MobiDB-lite"/>
    </source>
</evidence>
<dbReference type="RefSeq" id="XP_064658256.1">
    <property type="nucleotide sequence ID" value="XM_064803341.1"/>
</dbReference>
<proteinExistence type="predicted"/>
<gene>
    <name evidence="3" type="primary">MNR2_1</name>
    <name evidence="3" type="ORF">LTR77_006099</name>
</gene>